<dbReference type="InterPro" id="IPR001647">
    <property type="entry name" value="HTH_TetR"/>
</dbReference>
<dbReference type="PANTHER" id="PTHR43479">
    <property type="entry name" value="ACREF/ENVCD OPERON REPRESSOR-RELATED"/>
    <property type="match status" value="1"/>
</dbReference>
<evidence type="ECO:0000256" key="2">
    <source>
        <dbReference type="PROSITE-ProRule" id="PRU00335"/>
    </source>
</evidence>
<dbReference type="eggNOG" id="COG1309">
    <property type="taxonomic scope" value="Bacteria"/>
</dbReference>
<evidence type="ECO:0000313" key="5">
    <source>
        <dbReference type="Proteomes" id="UP000029409"/>
    </source>
</evidence>
<evidence type="ECO:0000259" key="3">
    <source>
        <dbReference type="PROSITE" id="PS50977"/>
    </source>
</evidence>
<dbReference type="GO" id="GO:0003677">
    <property type="term" value="F:DNA binding"/>
    <property type="evidence" value="ECO:0007669"/>
    <property type="project" value="UniProtKB-UniRule"/>
</dbReference>
<dbReference type="Proteomes" id="UP000029409">
    <property type="component" value="Chromosome"/>
</dbReference>
<dbReference type="EMBL" id="CP009288">
    <property type="protein sequence ID" value="AIQ13749.1"/>
    <property type="molecule type" value="Genomic_DNA"/>
</dbReference>
<dbReference type="Pfam" id="PF00440">
    <property type="entry name" value="TetR_N"/>
    <property type="match status" value="1"/>
</dbReference>
<dbReference type="STRING" id="44251.PDUR_18870"/>
<dbReference type="InterPro" id="IPR009057">
    <property type="entry name" value="Homeodomain-like_sf"/>
</dbReference>
<dbReference type="SUPFAM" id="SSF46689">
    <property type="entry name" value="Homeodomain-like"/>
    <property type="match status" value="1"/>
</dbReference>
<protein>
    <submittedName>
        <fullName evidence="4">AcrR family transcriptional regulator</fullName>
    </submittedName>
</protein>
<name>A0A089IXS2_PAEDU</name>
<dbReference type="KEGG" id="pdu:PDUR_18870"/>
<proteinExistence type="predicted"/>
<dbReference type="AlphaFoldDB" id="A0A089IXS2"/>
<dbReference type="RefSeq" id="WP_042207543.1">
    <property type="nucleotide sequence ID" value="NZ_CP009288.1"/>
</dbReference>
<dbReference type="PRINTS" id="PR00455">
    <property type="entry name" value="HTHTETR"/>
</dbReference>
<evidence type="ECO:0000313" key="4">
    <source>
        <dbReference type="EMBL" id="AIQ13749.1"/>
    </source>
</evidence>
<dbReference type="Gene3D" id="1.10.357.10">
    <property type="entry name" value="Tetracycline Repressor, domain 2"/>
    <property type="match status" value="1"/>
</dbReference>
<dbReference type="Pfam" id="PF14278">
    <property type="entry name" value="TetR_C_8"/>
    <property type="match status" value="1"/>
</dbReference>
<sequence>MPNEKINPIAEQSKTWLIEALLELMKHKTYSQITISEIAEKAQLARRTFYRNFKSKDEVLNGYVQKLCEEYIERLQAEPTLTVYNMAKVYFTFWEKHMDFLMRLENNDLLHLLLQKYNQYLPVIHRTVVPLTEPGPHTAMAKYIMAFSAGGFWNSLIQWIREERREAPEQMAQFVSMIINETILEKY</sequence>
<dbReference type="InterPro" id="IPR050624">
    <property type="entry name" value="HTH-type_Tx_Regulator"/>
</dbReference>
<evidence type="ECO:0000256" key="1">
    <source>
        <dbReference type="ARBA" id="ARBA00023125"/>
    </source>
</evidence>
<feature type="DNA-binding region" description="H-T-H motif" evidence="2">
    <location>
        <begin position="34"/>
        <end position="53"/>
    </location>
</feature>
<gene>
    <name evidence="4" type="ORF">PDUR_18870</name>
</gene>
<organism evidence="4 5">
    <name type="scientific">Paenibacillus durus</name>
    <name type="common">Paenibacillus azotofixans</name>
    <dbReference type="NCBI Taxonomy" id="44251"/>
    <lineage>
        <taxon>Bacteria</taxon>
        <taxon>Bacillati</taxon>
        <taxon>Bacillota</taxon>
        <taxon>Bacilli</taxon>
        <taxon>Bacillales</taxon>
        <taxon>Paenibacillaceae</taxon>
        <taxon>Paenibacillus</taxon>
    </lineage>
</organism>
<dbReference type="PANTHER" id="PTHR43479:SF11">
    <property type="entry name" value="ACREF_ENVCD OPERON REPRESSOR-RELATED"/>
    <property type="match status" value="1"/>
</dbReference>
<dbReference type="PROSITE" id="PS50977">
    <property type="entry name" value="HTH_TETR_2"/>
    <property type="match status" value="1"/>
</dbReference>
<accession>A0A089IXS2</accession>
<dbReference type="InterPro" id="IPR039532">
    <property type="entry name" value="TetR_C_Firmicutes"/>
</dbReference>
<keyword evidence="1 2" id="KW-0238">DNA-binding</keyword>
<dbReference type="OrthoDB" id="9810250at2"/>
<reference evidence="4 5" key="1">
    <citation type="submission" date="2014-08" db="EMBL/GenBank/DDBJ databases">
        <title>Comparative genomics of the Paenibacillus odorifer group.</title>
        <authorList>
            <person name="den Bakker H.C."/>
            <person name="Tsai Y.-C."/>
            <person name="Martin N."/>
            <person name="Korlach J."/>
            <person name="Wiedmann M."/>
        </authorList>
    </citation>
    <scope>NUCLEOTIDE SEQUENCE [LARGE SCALE GENOMIC DNA]</scope>
    <source>
        <strain evidence="4 5">DSM 1735</strain>
    </source>
</reference>
<keyword evidence="5" id="KW-1185">Reference proteome</keyword>
<feature type="domain" description="HTH tetR-type" evidence="3">
    <location>
        <begin position="11"/>
        <end position="71"/>
    </location>
</feature>